<organism evidence="3 4">
    <name type="scientific">Ramlibacter monticola</name>
    <dbReference type="NCBI Taxonomy" id="1926872"/>
    <lineage>
        <taxon>Bacteria</taxon>
        <taxon>Pseudomonadati</taxon>
        <taxon>Pseudomonadota</taxon>
        <taxon>Betaproteobacteria</taxon>
        <taxon>Burkholderiales</taxon>
        <taxon>Comamonadaceae</taxon>
        <taxon>Ramlibacter</taxon>
    </lineage>
</organism>
<keyword evidence="4" id="KW-1185">Reference proteome</keyword>
<dbReference type="Gene3D" id="1.10.1530.10">
    <property type="match status" value="1"/>
</dbReference>
<gene>
    <name evidence="3" type="ORF">JJ685_06130</name>
</gene>
<comment type="similarity">
    <text evidence="1">Belongs to the LDH2/MDH2 oxidoreductase family.</text>
</comment>
<dbReference type="InterPro" id="IPR036111">
    <property type="entry name" value="Mal/L-sulfo/L-lacto_DH-like_sf"/>
</dbReference>
<dbReference type="PANTHER" id="PTHR11091">
    <property type="entry name" value="OXIDOREDUCTASE-RELATED"/>
    <property type="match status" value="1"/>
</dbReference>
<proteinExistence type="inferred from homology"/>
<comment type="caution">
    <text evidence="3">The sequence shown here is derived from an EMBL/GenBank/DDBJ whole genome shotgun (WGS) entry which is preliminary data.</text>
</comment>
<dbReference type="Proteomes" id="UP000599109">
    <property type="component" value="Unassembled WGS sequence"/>
</dbReference>
<dbReference type="Gene3D" id="3.30.1370.60">
    <property type="entry name" value="Hypothetical oxidoreductase yiak, domain 2"/>
    <property type="match status" value="1"/>
</dbReference>
<dbReference type="SUPFAM" id="SSF89733">
    <property type="entry name" value="L-sulfolactate dehydrogenase-like"/>
    <property type="match status" value="1"/>
</dbReference>
<dbReference type="GO" id="GO:0016491">
    <property type="term" value="F:oxidoreductase activity"/>
    <property type="evidence" value="ECO:0007669"/>
    <property type="project" value="UniProtKB-KW"/>
</dbReference>
<dbReference type="PANTHER" id="PTHR11091:SF0">
    <property type="entry name" value="MALATE DEHYDROGENASE"/>
    <property type="match status" value="1"/>
</dbReference>
<evidence type="ECO:0000256" key="2">
    <source>
        <dbReference type="ARBA" id="ARBA00023002"/>
    </source>
</evidence>
<reference evidence="3 4" key="1">
    <citation type="journal article" date="2017" name="Int. J. Syst. Evol. Microbiol.">
        <title>Ramlibacter monticola sp. nov., isolated from forest soil.</title>
        <authorList>
            <person name="Chaudhary D.K."/>
            <person name="Kim J."/>
        </authorList>
    </citation>
    <scope>NUCLEOTIDE SEQUENCE [LARGE SCALE GENOMIC DNA]</scope>
    <source>
        <strain evidence="3 4">KACC 19175</strain>
    </source>
</reference>
<accession>A0A936YY29</accession>
<dbReference type="InterPro" id="IPR043144">
    <property type="entry name" value="Mal/L-sulf/L-lact_DH-like_ah"/>
</dbReference>
<dbReference type="EMBL" id="JAEQNE010000001">
    <property type="protein sequence ID" value="MBL0390719.1"/>
    <property type="molecule type" value="Genomic_DNA"/>
</dbReference>
<sequence length="352" mass="37674">MPDSRIPATKVCRFIHAAMERLGLPAEDALTVAQLMTEAEMQGSDGHGVIRLVPYARRIRAGGVNVRPHIRIAKEKAAMALLEGDNGMGHLVMKKAAQVAIAKARQCGVAWVGARASNHAGPASLYARMALEHDMVGMYFAVGNANHLPPWGGLDMLLSTNPIAVAVPAGSEPPVVLDMATTVAAYGKVKARAQRGEAMPEGWMIDRQGRPLTDPRRAEEGFLLPIGGYKGYGLALVIGLLAGSLNGAAMGSEVIDFNHDDKTPTNTGQAILVIDPDAFGEVDDFKARVDKLARELRASERMPGVERIWLPGEQSHARRIANERDGLALSPTLRTQLDALARELAIPPLAES</sequence>
<dbReference type="AlphaFoldDB" id="A0A936YY29"/>
<evidence type="ECO:0000313" key="3">
    <source>
        <dbReference type="EMBL" id="MBL0390719.1"/>
    </source>
</evidence>
<protein>
    <submittedName>
        <fullName evidence="3">Ldh family oxidoreductase</fullName>
    </submittedName>
</protein>
<evidence type="ECO:0000313" key="4">
    <source>
        <dbReference type="Proteomes" id="UP000599109"/>
    </source>
</evidence>
<dbReference type="InterPro" id="IPR003767">
    <property type="entry name" value="Malate/L-lactate_DH-like"/>
</dbReference>
<evidence type="ECO:0000256" key="1">
    <source>
        <dbReference type="ARBA" id="ARBA00006056"/>
    </source>
</evidence>
<dbReference type="InterPro" id="IPR043143">
    <property type="entry name" value="Mal/L-sulf/L-lact_DH-like_NADP"/>
</dbReference>
<name>A0A936YY29_9BURK</name>
<keyword evidence="2" id="KW-0560">Oxidoreductase</keyword>
<dbReference type="RefSeq" id="WP_201673301.1">
    <property type="nucleotide sequence ID" value="NZ_JAEQNE010000001.1"/>
</dbReference>
<dbReference type="Pfam" id="PF02615">
    <property type="entry name" value="Ldh_2"/>
    <property type="match status" value="1"/>
</dbReference>